<feature type="region of interest" description="Disordered" evidence="1">
    <location>
        <begin position="50"/>
        <end position="92"/>
    </location>
</feature>
<feature type="compositionally biased region" description="Basic and acidic residues" evidence="1">
    <location>
        <begin position="51"/>
        <end position="67"/>
    </location>
</feature>
<feature type="compositionally biased region" description="Basic and acidic residues" evidence="1">
    <location>
        <begin position="75"/>
        <end position="92"/>
    </location>
</feature>
<sequence length="206" mass="23490">MKRFIGHLGQLQWRSTMWRRNRLTTAYWAMPRSFQALGLCPKVQNSLLLAEDPKPVKNSTQEDKETSDTSGEAPQNDKGKKPEEPEKPKPDHYSVVVTPEIFLDVSTLPLRMLVHRTAIWFMNFMFPSLELKWSNFSLGAEQAVRAVYGHLASQDLEQLRGLVTNSLLQELRKEGSLHDGKDENWSEPPRCRSVGPDQCGPKGMRS</sequence>
<accession>A0A9P1GBD6</accession>
<dbReference type="EMBL" id="CAMXCT020003890">
    <property type="protein sequence ID" value="CAL1160093.1"/>
    <property type="molecule type" value="Genomic_DNA"/>
</dbReference>
<dbReference type="EMBL" id="CAMXCT010003890">
    <property type="protein sequence ID" value="CAI4006718.1"/>
    <property type="molecule type" value="Genomic_DNA"/>
</dbReference>
<comment type="caution">
    <text evidence="2">The sequence shown here is derived from an EMBL/GenBank/DDBJ whole genome shotgun (WGS) entry which is preliminary data.</text>
</comment>
<evidence type="ECO:0000313" key="3">
    <source>
        <dbReference type="EMBL" id="CAL4794030.1"/>
    </source>
</evidence>
<organism evidence="2">
    <name type="scientific">Cladocopium goreaui</name>
    <dbReference type="NCBI Taxonomy" id="2562237"/>
    <lineage>
        <taxon>Eukaryota</taxon>
        <taxon>Sar</taxon>
        <taxon>Alveolata</taxon>
        <taxon>Dinophyceae</taxon>
        <taxon>Suessiales</taxon>
        <taxon>Symbiodiniaceae</taxon>
        <taxon>Cladocopium</taxon>
    </lineage>
</organism>
<reference evidence="3 4" key="2">
    <citation type="submission" date="2024-05" db="EMBL/GenBank/DDBJ databases">
        <authorList>
            <person name="Chen Y."/>
            <person name="Shah S."/>
            <person name="Dougan E. K."/>
            <person name="Thang M."/>
            <person name="Chan C."/>
        </authorList>
    </citation>
    <scope>NUCLEOTIDE SEQUENCE [LARGE SCALE GENOMIC DNA]</scope>
</reference>
<feature type="region of interest" description="Disordered" evidence="1">
    <location>
        <begin position="174"/>
        <end position="206"/>
    </location>
</feature>
<name>A0A9P1GBD6_9DINO</name>
<evidence type="ECO:0000313" key="4">
    <source>
        <dbReference type="Proteomes" id="UP001152797"/>
    </source>
</evidence>
<keyword evidence="4" id="KW-1185">Reference proteome</keyword>
<dbReference type="EMBL" id="CAMXCT030003890">
    <property type="protein sequence ID" value="CAL4794030.1"/>
    <property type="molecule type" value="Genomic_DNA"/>
</dbReference>
<evidence type="ECO:0000313" key="2">
    <source>
        <dbReference type="EMBL" id="CAI4006718.1"/>
    </source>
</evidence>
<reference evidence="2" key="1">
    <citation type="submission" date="2022-10" db="EMBL/GenBank/DDBJ databases">
        <authorList>
            <person name="Chen Y."/>
            <person name="Dougan E. K."/>
            <person name="Chan C."/>
            <person name="Rhodes N."/>
            <person name="Thang M."/>
        </authorList>
    </citation>
    <scope>NUCLEOTIDE SEQUENCE</scope>
</reference>
<evidence type="ECO:0000256" key="1">
    <source>
        <dbReference type="SAM" id="MobiDB-lite"/>
    </source>
</evidence>
<dbReference type="OrthoDB" id="7249367at2759"/>
<proteinExistence type="predicted"/>
<feature type="compositionally biased region" description="Basic and acidic residues" evidence="1">
    <location>
        <begin position="174"/>
        <end position="184"/>
    </location>
</feature>
<protein>
    <submittedName>
        <fullName evidence="2">Uncharacterized protein</fullName>
    </submittedName>
</protein>
<gene>
    <name evidence="2" type="ORF">C1SCF055_LOCUS32332</name>
</gene>
<dbReference type="Proteomes" id="UP001152797">
    <property type="component" value="Unassembled WGS sequence"/>
</dbReference>
<dbReference type="AlphaFoldDB" id="A0A9P1GBD6"/>